<dbReference type="InterPro" id="IPR036282">
    <property type="entry name" value="Glutathione-S-Trfase_C_sf"/>
</dbReference>
<dbReference type="SUPFAM" id="SSF47616">
    <property type="entry name" value="GST C-terminal domain-like"/>
    <property type="match status" value="1"/>
</dbReference>
<dbReference type="PANTHER" id="PTHR42673:SF4">
    <property type="entry name" value="MALEYLACETOACETATE ISOMERASE"/>
    <property type="match status" value="1"/>
</dbReference>
<accession>A0A917AAA6</accession>
<comment type="caution">
    <text evidence="2">The sequence shown here is derived from an EMBL/GenBank/DDBJ whole genome shotgun (WGS) entry which is preliminary data.</text>
</comment>
<dbReference type="CDD" id="cd03194">
    <property type="entry name" value="GST_C_3"/>
    <property type="match status" value="1"/>
</dbReference>
<dbReference type="GO" id="GO:0016034">
    <property type="term" value="F:maleylacetoacetate isomerase activity"/>
    <property type="evidence" value="ECO:0007669"/>
    <property type="project" value="TreeGrafter"/>
</dbReference>
<dbReference type="GO" id="GO:0004364">
    <property type="term" value="F:glutathione transferase activity"/>
    <property type="evidence" value="ECO:0007669"/>
    <property type="project" value="TreeGrafter"/>
</dbReference>
<dbReference type="GO" id="GO:0006559">
    <property type="term" value="P:L-phenylalanine catabolic process"/>
    <property type="evidence" value="ECO:0007669"/>
    <property type="project" value="TreeGrafter"/>
</dbReference>
<dbReference type="InterPro" id="IPR004045">
    <property type="entry name" value="Glutathione_S-Trfase_N"/>
</dbReference>
<evidence type="ECO:0000313" key="3">
    <source>
        <dbReference type="Proteomes" id="UP000606730"/>
    </source>
</evidence>
<protein>
    <submittedName>
        <fullName evidence="2">Glutathione S-transferase</fullName>
    </submittedName>
</protein>
<dbReference type="InterPro" id="IPR036249">
    <property type="entry name" value="Thioredoxin-like_sf"/>
</dbReference>
<keyword evidence="3" id="KW-1185">Reference proteome</keyword>
<dbReference type="RefSeq" id="WP_095596873.1">
    <property type="nucleotide sequence ID" value="NZ_BMKN01000001.1"/>
</dbReference>
<evidence type="ECO:0000259" key="1">
    <source>
        <dbReference type="Pfam" id="PF13409"/>
    </source>
</evidence>
<evidence type="ECO:0000313" key="2">
    <source>
        <dbReference type="EMBL" id="GGE37642.1"/>
    </source>
</evidence>
<dbReference type="AlphaFoldDB" id="A0A917AAA6"/>
<gene>
    <name evidence="2" type="ORF">GCM10011517_01740</name>
</gene>
<dbReference type="GO" id="GO:0006749">
    <property type="term" value="P:glutathione metabolic process"/>
    <property type="evidence" value="ECO:0007669"/>
    <property type="project" value="TreeGrafter"/>
</dbReference>
<dbReference type="Proteomes" id="UP000606730">
    <property type="component" value="Unassembled WGS sequence"/>
</dbReference>
<dbReference type="Gene3D" id="3.40.30.10">
    <property type="entry name" value="Glutaredoxin"/>
    <property type="match status" value="1"/>
</dbReference>
<dbReference type="EMBL" id="BMKN01000001">
    <property type="protein sequence ID" value="GGE37642.1"/>
    <property type="molecule type" value="Genomic_DNA"/>
</dbReference>
<proteinExistence type="predicted"/>
<reference evidence="2" key="1">
    <citation type="journal article" date="2014" name="Int. J. Syst. Evol. Microbiol.">
        <title>Complete genome sequence of Corynebacterium casei LMG S-19264T (=DSM 44701T), isolated from a smear-ripened cheese.</title>
        <authorList>
            <consortium name="US DOE Joint Genome Institute (JGI-PGF)"/>
            <person name="Walter F."/>
            <person name="Albersmeier A."/>
            <person name="Kalinowski J."/>
            <person name="Ruckert C."/>
        </authorList>
    </citation>
    <scope>NUCLEOTIDE SEQUENCE</scope>
    <source>
        <strain evidence="2">CGMCC 1.16012</strain>
    </source>
</reference>
<dbReference type="SUPFAM" id="SSF52833">
    <property type="entry name" value="Thioredoxin-like"/>
    <property type="match status" value="1"/>
</dbReference>
<dbReference type="Pfam" id="PF13409">
    <property type="entry name" value="GST_N_2"/>
    <property type="match status" value="1"/>
</dbReference>
<dbReference type="PANTHER" id="PTHR42673">
    <property type="entry name" value="MALEYLACETOACETATE ISOMERASE"/>
    <property type="match status" value="1"/>
</dbReference>
<dbReference type="Gene3D" id="1.20.1050.10">
    <property type="match status" value="1"/>
</dbReference>
<reference evidence="2" key="2">
    <citation type="submission" date="2020-09" db="EMBL/GenBank/DDBJ databases">
        <authorList>
            <person name="Sun Q."/>
            <person name="Zhou Y."/>
        </authorList>
    </citation>
    <scope>NUCLEOTIDE SEQUENCE</scope>
    <source>
        <strain evidence="2">CGMCC 1.16012</strain>
    </source>
</reference>
<sequence length="228" mass="25506">MTYDLYIGARTYSSWSLRGWLMIAKFNLPAKVHMVDLYGSDMARDLAHLAPARLVPVLRTPEGDAVQDTLAIAETLAERHPKAGLWPADASARMLARWLVAEMHSGFGNLRNDCPMNLAHRWVGFEPSVGVLDDLKWIEELWAAARKKFGGDGPWLFGEYSLADVFYAPVAARIACYELPVSKAAQAYVQAHLNDPAFREWRAEGAKQIILPKPYQMPLETAPWPVAD</sequence>
<name>A0A917AAA6_9RHOB</name>
<dbReference type="OrthoDB" id="9799538at2"/>
<feature type="domain" description="GST N-terminal" evidence="1">
    <location>
        <begin position="12"/>
        <end position="78"/>
    </location>
</feature>
<organism evidence="2 3">
    <name type="scientific">Actibacterium pelagium</name>
    <dbReference type="NCBI Taxonomy" id="2029103"/>
    <lineage>
        <taxon>Bacteria</taxon>
        <taxon>Pseudomonadati</taxon>
        <taxon>Pseudomonadota</taxon>
        <taxon>Alphaproteobacteria</taxon>
        <taxon>Rhodobacterales</taxon>
        <taxon>Roseobacteraceae</taxon>
        <taxon>Actibacterium</taxon>
    </lineage>
</organism>